<protein>
    <submittedName>
        <fullName evidence="1">Uncharacterized protein</fullName>
    </submittedName>
</protein>
<accession>A0ACD3RFY5</accession>
<name>A0ACD3RFY5_LARCR</name>
<dbReference type="EMBL" id="CM011679">
    <property type="protein sequence ID" value="TMS18330.1"/>
    <property type="molecule type" value="Genomic_DNA"/>
</dbReference>
<reference evidence="1" key="1">
    <citation type="submission" date="2018-11" db="EMBL/GenBank/DDBJ databases">
        <title>The sequence and de novo assembly of Larimichthys crocea genome using PacBio and Hi-C technologies.</title>
        <authorList>
            <person name="Xu P."/>
            <person name="Chen B."/>
            <person name="Zhou Z."/>
            <person name="Ke Q."/>
            <person name="Wu Y."/>
            <person name="Bai H."/>
            <person name="Pu F."/>
        </authorList>
    </citation>
    <scope>NUCLEOTIDE SEQUENCE</scope>
    <source>
        <tissue evidence="1">Muscle</tissue>
    </source>
</reference>
<comment type="caution">
    <text evidence="1">The sequence shown here is derived from an EMBL/GenBank/DDBJ whole genome shotgun (WGS) entry which is preliminary data.</text>
</comment>
<dbReference type="Proteomes" id="UP000793456">
    <property type="component" value="Chromosome VI"/>
</dbReference>
<sequence>MGLFSSLLQKASICCCASTKRALQCSKRWRAAAIEGVIYGNGGNGNKDEPRGSAGALCTPYWVPLDVTGDILCGGQKQTTQQKQADVDKRRQTGLIIRELREFSGKMPPQYLAEPSNPIRPEDVLLRGLKPSSSRATGVEFPSQSVEYLVLRAEEEEEFTSSADPERKRAISTRNHPVCITQSLTAMATIVMERIGRVFISLQQIRAVPRMLTEAAPSMLGTVRDTEVPPFLRERYIYTGYRLLNQKWCYYFLSLFQRHNETINVWSHLLASLAFLVKFWQLAKSVDFVSDHHSWPLLVLILSSVTYSAFSVAAHLLGGKSELCHYTFFFLDYVGVAQYQYGSAVGHFYYAVDESLYRYVHGIFMPIATVLCCLSCLGYCYGKYCNHSQQTWVHKVVQVVPSALAFIWDSSPVTKRLISCSTASDDPVIVYHFGQVGLFLSSAFFFTFPLPERCFPGRCDFVGQSHQMFHVLISCCTLCQIHATYLDFMDRRNLYSHLHGSGDTALFVGLYLVTLVICAVMVAFMLRKMDFDKIKHTFVLPPCVDEGILIRGKDLVHF</sequence>
<organism evidence="1 2">
    <name type="scientific">Larimichthys crocea</name>
    <name type="common">Large yellow croaker</name>
    <name type="synonym">Pseudosciaena crocea</name>
    <dbReference type="NCBI Taxonomy" id="215358"/>
    <lineage>
        <taxon>Eukaryota</taxon>
        <taxon>Metazoa</taxon>
        <taxon>Chordata</taxon>
        <taxon>Craniata</taxon>
        <taxon>Vertebrata</taxon>
        <taxon>Euteleostomi</taxon>
        <taxon>Actinopterygii</taxon>
        <taxon>Neopterygii</taxon>
        <taxon>Teleostei</taxon>
        <taxon>Neoteleostei</taxon>
        <taxon>Acanthomorphata</taxon>
        <taxon>Eupercaria</taxon>
        <taxon>Sciaenidae</taxon>
        <taxon>Larimichthys</taxon>
    </lineage>
</organism>
<evidence type="ECO:0000313" key="1">
    <source>
        <dbReference type="EMBL" id="TMS18330.1"/>
    </source>
</evidence>
<gene>
    <name evidence="1" type="ORF">E3U43_010656</name>
</gene>
<evidence type="ECO:0000313" key="2">
    <source>
        <dbReference type="Proteomes" id="UP000793456"/>
    </source>
</evidence>
<keyword evidence="2" id="KW-1185">Reference proteome</keyword>
<proteinExistence type="predicted"/>